<dbReference type="InterPro" id="IPR003838">
    <property type="entry name" value="ABC3_permease_C"/>
</dbReference>
<keyword evidence="10" id="KW-1185">Reference proteome</keyword>
<feature type="transmembrane region" description="Helical" evidence="6">
    <location>
        <begin position="684"/>
        <end position="709"/>
    </location>
</feature>
<evidence type="ECO:0000256" key="4">
    <source>
        <dbReference type="ARBA" id="ARBA00022989"/>
    </source>
</evidence>
<dbReference type="AlphaFoldDB" id="A0A4S8HM35"/>
<name>A0A4S8HM35_9BACT</name>
<evidence type="ECO:0000256" key="3">
    <source>
        <dbReference type="ARBA" id="ARBA00022692"/>
    </source>
</evidence>
<keyword evidence="5 6" id="KW-0472">Membrane</keyword>
<feature type="transmembrane region" description="Helical" evidence="6">
    <location>
        <begin position="737"/>
        <end position="757"/>
    </location>
</feature>
<organism evidence="9 10">
    <name type="scientific">Niastella caeni</name>
    <dbReference type="NCBI Taxonomy" id="2569763"/>
    <lineage>
        <taxon>Bacteria</taxon>
        <taxon>Pseudomonadati</taxon>
        <taxon>Bacteroidota</taxon>
        <taxon>Chitinophagia</taxon>
        <taxon>Chitinophagales</taxon>
        <taxon>Chitinophagaceae</taxon>
        <taxon>Niastella</taxon>
    </lineage>
</organism>
<feature type="transmembrane region" description="Helical" evidence="6">
    <location>
        <begin position="348"/>
        <end position="366"/>
    </location>
</feature>
<feature type="transmembrane region" description="Helical" evidence="6">
    <location>
        <begin position="431"/>
        <end position="455"/>
    </location>
</feature>
<dbReference type="Pfam" id="PF12704">
    <property type="entry name" value="MacB_PCD"/>
    <property type="match status" value="1"/>
</dbReference>
<evidence type="ECO:0000256" key="2">
    <source>
        <dbReference type="ARBA" id="ARBA00022475"/>
    </source>
</evidence>
<dbReference type="GO" id="GO:0005886">
    <property type="term" value="C:plasma membrane"/>
    <property type="evidence" value="ECO:0007669"/>
    <property type="project" value="UniProtKB-SubCell"/>
</dbReference>
<keyword evidence="2" id="KW-1003">Cell membrane</keyword>
<sequence length="808" mass="90446">MLKNYLKIAFRNLWKSKGFSAINITGLAIGLATCLLIMLFVLDELSYDRYNKKADRIYRVDGDIKFGGNHFLLATSTDPMGPTLKKDFPQVEQYVRFRKAGGLLLKKGNENVQEENVVYADSTLFDVFTLPMLDGNPQTALREPNSLVVTETTARKYFNTTQAAGRSILINNRDHYTITGVIKDIPAQSHFNFDFFVSLSTRAESRNNNWLSNNFNTYIVLKKGADPKLLEAQFDALVEKYVGPQVMQFMSINLDEFKKSGNYEKHYLTPLTSIHLYSDKEAELAPNSNIQYVYIFSAIAFFILLIACVNFMNLSTARSANRAREVGVRKVLGSLKANLVKQFLTESILLSCMALVLALVLVWTLLPYFNQLAAKDIKLNILANPWLLPMLLLLVIATGLLAGSYPAFYLSSFKPIQVIKGKLAAGLKTSWLRSGLVVFQFATSIILIIGTIVIYKQLHYIQSHKPGFNREQVLVIHNTNPLGGKAKTFREEIVKLPGIENATIADYLPTNGWRNDNPVFADPTLDQKKAVSMQTWDVDDQYIPTLGMELVAGRNFSAKFPTDSSGIIINEAAAKMYGFSDPIGKNLYYIRDLNNPRNVSTLHIVGIVKDFNFSSLRQQVTPLSMMLGNNPGNIAMRIHSTDIKSLVVQIEKKYKAIVPGEPFNYTFMDEDFDSIYHTEQRMGVIAISFSALAILIACLGLFGLAAYAAEQRTKEIGIRKVLGATVSNITAMLSKDFLKLVIVAAVIAFPLAWWAMHSWLQDFAYRTNISWWVFLMAGGLAALIAIVTVSFQTIKAAIMNPIKSLRTE</sequence>
<feature type="transmembrane region" description="Helical" evidence="6">
    <location>
        <begin position="21"/>
        <end position="42"/>
    </location>
</feature>
<gene>
    <name evidence="9" type="ORF">FAM09_22890</name>
</gene>
<feature type="domain" description="MacB-like periplasmic core" evidence="8">
    <location>
        <begin position="20"/>
        <end position="236"/>
    </location>
</feature>
<evidence type="ECO:0000256" key="1">
    <source>
        <dbReference type="ARBA" id="ARBA00004651"/>
    </source>
</evidence>
<dbReference type="PANTHER" id="PTHR30572:SF18">
    <property type="entry name" value="ABC-TYPE MACROLIDE FAMILY EXPORT SYSTEM PERMEASE COMPONENT 2"/>
    <property type="match status" value="1"/>
</dbReference>
<feature type="transmembrane region" description="Helical" evidence="6">
    <location>
        <begin position="292"/>
        <end position="314"/>
    </location>
</feature>
<accession>A0A4S8HM35</accession>
<evidence type="ECO:0000259" key="8">
    <source>
        <dbReference type="Pfam" id="PF12704"/>
    </source>
</evidence>
<comment type="caution">
    <text evidence="9">The sequence shown here is derived from an EMBL/GenBank/DDBJ whole genome shotgun (WGS) entry which is preliminary data.</text>
</comment>
<feature type="transmembrane region" description="Helical" evidence="6">
    <location>
        <begin position="386"/>
        <end position="410"/>
    </location>
</feature>
<dbReference type="EMBL" id="STFF01000007">
    <property type="protein sequence ID" value="THU34844.1"/>
    <property type="molecule type" value="Genomic_DNA"/>
</dbReference>
<dbReference type="InterPro" id="IPR050250">
    <property type="entry name" value="Macrolide_Exporter_MacB"/>
</dbReference>
<evidence type="ECO:0000313" key="10">
    <source>
        <dbReference type="Proteomes" id="UP000306918"/>
    </source>
</evidence>
<feature type="transmembrane region" description="Helical" evidence="6">
    <location>
        <begin position="769"/>
        <end position="791"/>
    </location>
</feature>
<evidence type="ECO:0000256" key="6">
    <source>
        <dbReference type="SAM" id="Phobius"/>
    </source>
</evidence>
<keyword evidence="4 6" id="KW-1133">Transmembrane helix</keyword>
<dbReference type="RefSeq" id="WP_136579487.1">
    <property type="nucleotide sequence ID" value="NZ_STFF01000007.1"/>
</dbReference>
<protein>
    <submittedName>
        <fullName evidence="9">FtsX-like permease family protein</fullName>
    </submittedName>
</protein>
<evidence type="ECO:0000313" key="9">
    <source>
        <dbReference type="EMBL" id="THU34844.1"/>
    </source>
</evidence>
<keyword evidence="3 6" id="KW-0812">Transmembrane</keyword>
<dbReference type="GO" id="GO:0022857">
    <property type="term" value="F:transmembrane transporter activity"/>
    <property type="evidence" value="ECO:0007669"/>
    <property type="project" value="TreeGrafter"/>
</dbReference>
<dbReference type="OrthoDB" id="5933722at2"/>
<evidence type="ECO:0000256" key="5">
    <source>
        <dbReference type="ARBA" id="ARBA00023136"/>
    </source>
</evidence>
<evidence type="ECO:0000259" key="7">
    <source>
        <dbReference type="Pfam" id="PF02687"/>
    </source>
</evidence>
<dbReference type="Proteomes" id="UP000306918">
    <property type="component" value="Unassembled WGS sequence"/>
</dbReference>
<comment type="subcellular location">
    <subcellularLocation>
        <location evidence="1">Cell membrane</location>
        <topology evidence="1">Multi-pass membrane protein</topology>
    </subcellularLocation>
</comment>
<dbReference type="PANTHER" id="PTHR30572">
    <property type="entry name" value="MEMBRANE COMPONENT OF TRANSPORTER-RELATED"/>
    <property type="match status" value="1"/>
</dbReference>
<proteinExistence type="predicted"/>
<feature type="domain" description="ABC3 transporter permease C-terminal" evidence="7">
    <location>
        <begin position="687"/>
        <end position="801"/>
    </location>
</feature>
<feature type="domain" description="ABC3 transporter permease C-terminal" evidence="7">
    <location>
        <begin position="298"/>
        <end position="413"/>
    </location>
</feature>
<dbReference type="InterPro" id="IPR025857">
    <property type="entry name" value="MacB_PCD"/>
</dbReference>
<reference evidence="9 10" key="1">
    <citation type="submission" date="2019-04" db="EMBL/GenBank/DDBJ databases">
        <title>Niastella caeni sp. nov., isolated from activated sludge.</title>
        <authorList>
            <person name="Sheng M."/>
        </authorList>
    </citation>
    <scope>NUCLEOTIDE SEQUENCE [LARGE SCALE GENOMIC DNA]</scope>
    <source>
        <strain evidence="9 10">HX-2-15</strain>
    </source>
</reference>
<dbReference type="Pfam" id="PF02687">
    <property type="entry name" value="FtsX"/>
    <property type="match status" value="2"/>
</dbReference>